<feature type="chain" id="PRO_5014904285" evidence="1">
    <location>
        <begin position="21"/>
        <end position="257"/>
    </location>
</feature>
<dbReference type="RefSeq" id="WP_106659546.1">
    <property type="nucleotide sequence ID" value="NZ_PJEO01000028.1"/>
</dbReference>
<dbReference type="EMBL" id="PJEO01000028">
    <property type="protein sequence ID" value="PKQ45332.1"/>
    <property type="molecule type" value="Genomic_DNA"/>
</dbReference>
<proteinExistence type="predicted"/>
<dbReference type="AlphaFoldDB" id="A0A2N3HKB5"/>
<dbReference type="SUPFAM" id="SSF55486">
    <property type="entry name" value="Metalloproteases ('zincins'), catalytic domain"/>
    <property type="match status" value="1"/>
</dbReference>
<comment type="caution">
    <text evidence="2">The sequence shown here is derived from an EMBL/GenBank/DDBJ whole genome shotgun (WGS) entry which is preliminary data.</text>
</comment>
<gene>
    <name evidence="2" type="ORF">CSW08_08950</name>
</gene>
<keyword evidence="2" id="KW-0378">Hydrolase</keyword>
<evidence type="ECO:0000256" key="1">
    <source>
        <dbReference type="SAM" id="SignalP"/>
    </source>
</evidence>
<feature type="signal peptide" evidence="1">
    <location>
        <begin position="1"/>
        <end position="20"/>
    </location>
</feature>
<organism evidence="2 3">
    <name type="scientific">Confluentibacter flavum</name>
    <dbReference type="NCBI Taxonomy" id="1909700"/>
    <lineage>
        <taxon>Bacteria</taxon>
        <taxon>Pseudomonadati</taxon>
        <taxon>Bacteroidota</taxon>
        <taxon>Flavobacteriia</taxon>
        <taxon>Flavobacteriales</taxon>
        <taxon>Flavobacteriaceae</taxon>
        <taxon>Confluentibacter</taxon>
    </lineage>
</organism>
<sequence length="257" mass="28549">MKFKVLVTFLFILFILQSCSKDDIDNVANGINKIGNKQVTGSSANDILSDTKFKSIIIELVYVEGFEPTANTIDNFKNFINATSYKPNGITVDKRAISSLGNTEYTIEEIADIEETNRTKYNNGEQIALWVFFTDGKSDKDDSETVVLGTAYRNTSFVIFEETLQNSSNNSFQPNRTLLETTVVNHEFGHLLGLTNFGTDLQSSHEDPEHSRHCNVSSCLMYWEAVSPSGLYNIMNGNSPPQLDAQCIADLQANGGK</sequence>
<dbReference type="Proteomes" id="UP000233435">
    <property type="component" value="Unassembled WGS sequence"/>
</dbReference>
<dbReference type="InterPro" id="IPR024079">
    <property type="entry name" value="MetalloPept_cat_dom_sf"/>
</dbReference>
<keyword evidence="3" id="KW-1185">Reference proteome</keyword>
<protein>
    <submittedName>
        <fullName evidence="2">Membrane metalloprotease</fullName>
    </submittedName>
</protein>
<keyword evidence="1" id="KW-0732">Signal</keyword>
<evidence type="ECO:0000313" key="2">
    <source>
        <dbReference type="EMBL" id="PKQ45332.1"/>
    </source>
</evidence>
<accession>A0A2N3HKB5</accession>
<dbReference type="Gene3D" id="3.40.390.10">
    <property type="entry name" value="Collagenase (Catalytic Domain)"/>
    <property type="match status" value="1"/>
</dbReference>
<keyword evidence="2" id="KW-0645">Protease</keyword>
<dbReference type="GO" id="GO:0008237">
    <property type="term" value="F:metallopeptidase activity"/>
    <property type="evidence" value="ECO:0007669"/>
    <property type="project" value="UniProtKB-KW"/>
</dbReference>
<dbReference type="OrthoDB" id="1121673at2"/>
<dbReference type="GO" id="GO:0006508">
    <property type="term" value="P:proteolysis"/>
    <property type="evidence" value="ECO:0007669"/>
    <property type="project" value="UniProtKB-KW"/>
</dbReference>
<reference evidence="2 3" key="1">
    <citation type="submission" date="2017-12" db="EMBL/GenBank/DDBJ databases">
        <title>Confluentibacter flavum sp. nov., isolated from the saline lake.</title>
        <authorList>
            <person name="Yu L."/>
        </authorList>
    </citation>
    <scope>NUCLEOTIDE SEQUENCE [LARGE SCALE GENOMIC DNA]</scope>
    <source>
        <strain evidence="2 3">3B</strain>
    </source>
</reference>
<evidence type="ECO:0000313" key="3">
    <source>
        <dbReference type="Proteomes" id="UP000233435"/>
    </source>
</evidence>
<dbReference type="PROSITE" id="PS51257">
    <property type="entry name" value="PROKAR_LIPOPROTEIN"/>
    <property type="match status" value="1"/>
</dbReference>
<keyword evidence="2" id="KW-0482">Metalloprotease</keyword>
<name>A0A2N3HKB5_9FLAO</name>